<evidence type="ECO:0000256" key="5">
    <source>
        <dbReference type="ARBA" id="ARBA00022692"/>
    </source>
</evidence>
<dbReference type="NCBIfam" id="TIGR00688">
    <property type="entry name" value="rarD"/>
    <property type="match status" value="1"/>
</dbReference>
<dbReference type="EMBL" id="SNWF01000004">
    <property type="protein sequence ID" value="TDN94497.1"/>
    <property type="molecule type" value="Genomic_DNA"/>
</dbReference>
<keyword evidence="5 8" id="KW-0812">Transmembrane</keyword>
<keyword evidence="11" id="KW-1185">Reference proteome</keyword>
<evidence type="ECO:0000256" key="8">
    <source>
        <dbReference type="SAM" id="Phobius"/>
    </source>
</evidence>
<dbReference type="AlphaFoldDB" id="A0A4R6GI23"/>
<sequence length="295" mass="32910">MSKGVLFSVFSSVLFATLYFYSTLLSPLNGEEIFGWRTLLTIPFLTIFIWRSGQWTHIQVWAQRMRQRPLLIAGALATSAFLGIQLWLFMWAPLHGRALQVSLGYFLLPLTMLLTGRFVYKERLSRLQNLAAICAAVGVANELIQVGSFSWETMVVAFGYPGYFVLRQKMSSNNLGGLWFDMALLLPAGLWFVHAGAVGFAGIADHTALYVLIPLLGVLSAAALIFYMVASQTLSLSLFGLLGYVEPVLLVFVALLLGEQIKSHEWLTYIPIWMAVLLLIIEGSLSVYSRTDRRS</sequence>
<evidence type="ECO:0000313" key="10">
    <source>
        <dbReference type="EMBL" id="TDN94497.1"/>
    </source>
</evidence>
<feature type="transmembrane region" description="Helical" evidence="8">
    <location>
        <begin position="98"/>
        <end position="120"/>
    </location>
</feature>
<dbReference type="Proteomes" id="UP000294737">
    <property type="component" value="Unassembled WGS sequence"/>
</dbReference>
<dbReference type="GO" id="GO:0005886">
    <property type="term" value="C:plasma membrane"/>
    <property type="evidence" value="ECO:0007669"/>
    <property type="project" value="UniProtKB-SubCell"/>
</dbReference>
<evidence type="ECO:0000256" key="3">
    <source>
        <dbReference type="ARBA" id="ARBA00022448"/>
    </source>
</evidence>
<organism evidence="10 11">
    <name type="scientific">Herminiimonas fonticola</name>
    <dbReference type="NCBI Taxonomy" id="303380"/>
    <lineage>
        <taxon>Bacteria</taxon>
        <taxon>Pseudomonadati</taxon>
        <taxon>Pseudomonadota</taxon>
        <taxon>Betaproteobacteria</taxon>
        <taxon>Burkholderiales</taxon>
        <taxon>Oxalobacteraceae</taxon>
        <taxon>Herminiimonas</taxon>
    </lineage>
</organism>
<comment type="subcellular location">
    <subcellularLocation>
        <location evidence="1">Cell membrane</location>
        <topology evidence="1">Multi-pass membrane protein</topology>
    </subcellularLocation>
</comment>
<name>A0A4R6GI23_9BURK</name>
<feature type="transmembrane region" description="Helical" evidence="8">
    <location>
        <begin position="269"/>
        <end position="288"/>
    </location>
</feature>
<dbReference type="OrthoDB" id="3250831at2"/>
<gene>
    <name evidence="10" type="ORF">EV677_1044</name>
</gene>
<evidence type="ECO:0000256" key="6">
    <source>
        <dbReference type="ARBA" id="ARBA00022989"/>
    </source>
</evidence>
<evidence type="ECO:0000256" key="7">
    <source>
        <dbReference type="ARBA" id="ARBA00023136"/>
    </source>
</evidence>
<comment type="similarity">
    <text evidence="2">Belongs to the EamA transporter family.</text>
</comment>
<evidence type="ECO:0000313" key="11">
    <source>
        <dbReference type="Proteomes" id="UP000294737"/>
    </source>
</evidence>
<keyword evidence="4" id="KW-1003">Cell membrane</keyword>
<evidence type="ECO:0000256" key="4">
    <source>
        <dbReference type="ARBA" id="ARBA00022475"/>
    </source>
</evidence>
<feature type="transmembrane region" description="Helical" evidence="8">
    <location>
        <begin position="178"/>
        <end position="203"/>
    </location>
</feature>
<reference evidence="10 11" key="1">
    <citation type="submission" date="2019-03" db="EMBL/GenBank/DDBJ databases">
        <title>Genomic Encyclopedia of Type Strains, Phase IV (KMG-IV): sequencing the most valuable type-strain genomes for metagenomic binning, comparative biology and taxonomic classification.</title>
        <authorList>
            <person name="Goeker M."/>
        </authorList>
    </citation>
    <scope>NUCLEOTIDE SEQUENCE [LARGE SCALE GENOMIC DNA]</scope>
    <source>
        <strain evidence="10 11">DSM 18555</strain>
    </source>
</reference>
<dbReference type="SUPFAM" id="SSF103481">
    <property type="entry name" value="Multidrug resistance efflux transporter EmrE"/>
    <property type="match status" value="1"/>
</dbReference>
<evidence type="ECO:0000259" key="9">
    <source>
        <dbReference type="Pfam" id="PF00892"/>
    </source>
</evidence>
<feature type="domain" description="EamA" evidence="9">
    <location>
        <begin position="3"/>
        <end position="140"/>
    </location>
</feature>
<keyword evidence="7 8" id="KW-0472">Membrane</keyword>
<accession>A0A4R6GI23</accession>
<dbReference type="InterPro" id="IPR000620">
    <property type="entry name" value="EamA_dom"/>
</dbReference>
<feature type="transmembrane region" description="Helical" evidence="8">
    <location>
        <begin position="5"/>
        <end position="21"/>
    </location>
</feature>
<dbReference type="InterPro" id="IPR037185">
    <property type="entry name" value="EmrE-like"/>
</dbReference>
<protein>
    <submittedName>
        <fullName evidence="10">Chloramphenicol-sensitive protein RarD</fullName>
    </submittedName>
</protein>
<comment type="caution">
    <text evidence="10">The sequence shown here is derived from an EMBL/GenBank/DDBJ whole genome shotgun (WGS) entry which is preliminary data.</text>
</comment>
<evidence type="ECO:0000256" key="2">
    <source>
        <dbReference type="ARBA" id="ARBA00007362"/>
    </source>
</evidence>
<feature type="transmembrane region" description="Helical" evidence="8">
    <location>
        <begin position="236"/>
        <end position="257"/>
    </location>
</feature>
<dbReference type="Pfam" id="PF00892">
    <property type="entry name" value="EamA"/>
    <property type="match status" value="1"/>
</dbReference>
<dbReference type="InterPro" id="IPR004626">
    <property type="entry name" value="RarD"/>
</dbReference>
<evidence type="ECO:0000256" key="1">
    <source>
        <dbReference type="ARBA" id="ARBA00004651"/>
    </source>
</evidence>
<feature type="transmembrane region" description="Helical" evidence="8">
    <location>
        <begin position="33"/>
        <end position="50"/>
    </location>
</feature>
<proteinExistence type="inferred from homology"/>
<keyword evidence="3" id="KW-0813">Transport</keyword>
<feature type="transmembrane region" description="Helical" evidence="8">
    <location>
        <begin position="209"/>
        <end position="229"/>
    </location>
</feature>
<dbReference type="RefSeq" id="WP_112991183.1">
    <property type="nucleotide sequence ID" value="NZ_PTLZ01000001.1"/>
</dbReference>
<feature type="transmembrane region" description="Helical" evidence="8">
    <location>
        <begin position="70"/>
        <end position="92"/>
    </location>
</feature>
<keyword evidence="6 8" id="KW-1133">Transmembrane helix</keyword>